<dbReference type="AlphaFoldDB" id="A0A9X8MKV9"/>
<protein>
    <submittedName>
        <fullName evidence="2">Alpha/beta hydrolase</fullName>
    </submittedName>
</protein>
<feature type="domain" description="DUF1023" evidence="1">
    <location>
        <begin position="347"/>
        <end position="515"/>
    </location>
</feature>
<name>A0A9X8MKV9_9ACTN</name>
<sequence>MDYTALRNLKTSVFDDAADGYRSASHMASAAKDSLERRITAAMASLSGETTEAAVSQLRELAKDFHYTQIECGVISTALNSLAAELRTAQRKLNQAVSDAEAEQFTVKPDGSIHWISPQEQSPLNPEHSITASDPRIFLDAQRNKAQAHANRIGAALQEATAADEKWAPKLRQLKADDDLTVSAADMADALTDTDAVRAAAGSVLKESNIPKSKSPADNKKWWDGLTQDQRDEYTSLYPANIGALDGLPATVRDGANRVVLAETHGAVQLQLDNWRMKEPEQYLTNISAYPGPEAKGSKFPNPAWLKWNETTEDLEGRLAGMETIESRINASEVSGRTPAYLLGFDNEKLGHAIVSIGNPDTSDNVVTYVPGTGSKLGKINDDMDRADLLQGQAALADQSRKTASILWLGYDAPQDIVPEAMDPKYADGARQPLTNFLTGIDAAHKGRPHSTILGHSYGTLVAGETMRDHPDLPVENAILLGSPGAGVNHARELNIPADHVWAATAENDLINLTPPREKGKWLDDHSLLFGTDPTSNEFGGRTFQVPDGKLPLSDGLMPAHSQYWDEKPLERLAKIVTGGHR</sequence>
<evidence type="ECO:0000259" key="1">
    <source>
        <dbReference type="Pfam" id="PF06259"/>
    </source>
</evidence>
<dbReference type="RefSeq" id="WP_073442613.1">
    <property type="nucleotide sequence ID" value="NZ_FRBK01000002.1"/>
</dbReference>
<organism evidence="2 3">
    <name type="scientific">Streptomyces yunnanensis</name>
    <dbReference type="NCBI Taxonomy" id="156453"/>
    <lineage>
        <taxon>Bacteria</taxon>
        <taxon>Bacillati</taxon>
        <taxon>Actinomycetota</taxon>
        <taxon>Actinomycetes</taxon>
        <taxon>Kitasatosporales</taxon>
        <taxon>Streptomycetaceae</taxon>
        <taxon>Streptomyces</taxon>
    </lineage>
</organism>
<evidence type="ECO:0000313" key="3">
    <source>
        <dbReference type="Proteomes" id="UP000184388"/>
    </source>
</evidence>
<dbReference type="InterPro" id="IPR029058">
    <property type="entry name" value="AB_hydrolase_fold"/>
</dbReference>
<accession>A0A9X8MKV9</accession>
<dbReference type="Proteomes" id="UP000184388">
    <property type="component" value="Unassembled WGS sequence"/>
</dbReference>
<evidence type="ECO:0000313" key="2">
    <source>
        <dbReference type="EMBL" id="SHK96337.1"/>
    </source>
</evidence>
<dbReference type="Pfam" id="PF06259">
    <property type="entry name" value="Abhydrolase_8"/>
    <property type="match status" value="1"/>
</dbReference>
<proteinExistence type="predicted"/>
<gene>
    <name evidence="2" type="ORF">SAMN05216268_10276</name>
</gene>
<keyword evidence="2" id="KW-0378">Hydrolase</keyword>
<reference evidence="3" key="1">
    <citation type="submission" date="2016-11" db="EMBL/GenBank/DDBJ databases">
        <authorList>
            <person name="Jaros S."/>
            <person name="Januszkiewicz K."/>
            <person name="Wedrychowicz H."/>
        </authorList>
    </citation>
    <scope>NUCLEOTIDE SEQUENCE [LARGE SCALE GENOMIC DNA]</scope>
    <source>
        <strain evidence="3">CGMCC 4.3555</strain>
    </source>
</reference>
<dbReference type="SUPFAM" id="SSF53474">
    <property type="entry name" value="alpha/beta-Hydrolases"/>
    <property type="match status" value="1"/>
</dbReference>
<dbReference type="EMBL" id="FRBK01000002">
    <property type="protein sequence ID" value="SHK96337.1"/>
    <property type="molecule type" value="Genomic_DNA"/>
</dbReference>
<dbReference type="Gene3D" id="3.40.50.1820">
    <property type="entry name" value="alpha/beta hydrolase"/>
    <property type="match status" value="1"/>
</dbReference>
<dbReference type="GO" id="GO:0016787">
    <property type="term" value="F:hydrolase activity"/>
    <property type="evidence" value="ECO:0007669"/>
    <property type="project" value="UniProtKB-KW"/>
</dbReference>
<dbReference type="InterPro" id="IPR010427">
    <property type="entry name" value="DUF1023"/>
</dbReference>
<comment type="caution">
    <text evidence="2">The sequence shown here is derived from an EMBL/GenBank/DDBJ whole genome shotgun (WGS) entry which is preliminary data.</text>
</comment>